<evidence type="ECO:0000313" key="2">
    <source>
        <dbReference type="Proteomes" id="UP000238982"/>
    </source>
</evidence>
<proteinExistence type="predicted"/>
<dbReference type="Proteomes" id="UP000238982">
    <property type="component" value="Unassembled WGS sequence"/>
</dbReference>
<evidence type="ECO:0000313" key="1">
    <source>
        <dbReference type="EMBL" id="PRF66115.1"/>
    </source>
</evidence>
<comment type="caution">
    <text evidence="1">The sequence shown here is derived from an EMBL/GenBank/DDBJ whole genome shotgun (WGS) entry which is preliminary data.</text>
</comment>
<dbReference type="EMBL" id="PVGH01000013">
    <property type="protein sequence ID" value="PRF66115.1"/>
    <property type="molecule type" value="Genomic_DNA"/>
</dbReference>
<name>A0A2S9N168_9BURK</name>
<protein>
    <submittedName>
        <fullName evidence="1">Uncharacterized protein</fullName>
    </submittedName>
</protein>
<accession>A0A2S9N168</accession>
<gene>
    <name evidence="1" type="ORF">C6Q15_02205</name>
</gene>
<organism evidence="1 2">
    <name type="scientific">Burkholderia multivorans</name>
    <dbReference type="NCBI Taxonomy" id="87883"/>
    <lineage>
        <taxon>Bacteria</taxon>
        <taxon>Pseudomonadati</taxon>
        <taxon>Pseudomonadota</taxon>
        <taxon>Betaproteobacteria</taxon>
        <taxon>Burkholderiales</taxon>
        <taxon>Burkholderiaceae</taxon>
        <taxon>Burkholderia</taxon>
        <taxon>Burkholderia cepacia complex</taxon>
    </lineage>
</organism>
<dbReference type="AlphaFoldDB" id="A0A2S9N168"/>
<sequence length="59" mass="6367">MVHDACAAGDPAMMAALHRRVSLAQRADRRMRAACRRCAKDRDAARSASIDERSGAALV</sequence>
<reference evidence="1 2" key="1">
    <citation type="submission" date="2018-03" db="EMBL/GenBank/DDBJ databases">
        <authorList>
            <person name="Keele B.F."/>
        </authorList>
    </citation>
    <scope>NUCLEOTIDE SEQUENCE [LARGE SCALE GENOMIC DNA]</scope>
    <source>
        <strain evidence="1 2">AU19729</strain>
    </source>
</reference>